<proteinExistence type="predicted"/>
<comment type="caution">
    <text evidence="1">The sequence shown here is derived from an EMBL/GenBank/DDBJ whole genome shotgun (WGS) entry which is preliminary data.</text>
</comment>
<organism evidence="1 2">
    <name type="scientific">Rossellomorea marisflavi</name>
    <dbReference type="NCBI Taxonomy" id="189381"/>
    <lineage>
        <taxon>Bacteria</taxon>
        <taxon>Bacillati</taxon>
        <taxon>Bacillota</taxon>
        <taxon>Bacilli</taxon>
        <taxon>Bacillales</taxon>
        <taxon>Bacillaceae</taxon>
        <taxon>Rossellomorea</taxon>
    </lineage>
</organism>
<dbReference type="AlphaFoldDB" id="A0A165L2F2"/>
<sequence length="120" mass="13645">MTCECVTGTPTKIRIEGDVGADPIWCHSCGSNLELDDLHLSNLLSRELAEWGQTYGEWIDWDHDKLRAGGIEMEEAFNQKGSGLASKVKKELVGRFEVTFMPSTSARFYASMERRQSWWN</sequence>
<dbReference type="PATRIC" id="fig|189381.9.peg.3036"/>
<dbReference type="EMBL" id="LQQY01000009">
    <property type="protein sequence ID" value="KZE50812.1"/>
    <property type="molecule type" value="Genomic_DNA"/>
</dbReference>
<gene>
    <name evidence="1" type="ORF">AV649_15625</name>
</gene>
<dbReference type="Proteomes" id="UP000076510">
    <property type="component" value="Unassembled WGS sequence"/>
</dbReference>
<evidence type="ECO:0000313" key="2">
    <source>
        <dbReference type="Proteomes" id="UP000076510"/>
    </source>
</evidence>
<reference evidence="2" key="1">
    <citation type="submission" date="2016-01" db="EMBL/GenBank/DDBJ databases">
        <title>Whole genome sequencing of Bhargavaea cecembensis T14.</title>
        <authorList>
            <person name="Hong K.W."/>
        </authorList>
    </citation>
    <scope>NUCLEOTIDE SEQUENCE [LARGE SCALE GENOMIC DNA]</scope>
    <source>
        <strain evidence="2">M19</strain>
    </source>
</reference>
<dbReference type="OrthoDB" id="2084083at2"/>
<protein>
    <submittedName>
        <fullName evidence="1">Uncharacterized protein</fullName>
    </submittedName>
</protein>
<evidence type="ECO:0000313" key="1">
    <source>
        <dbReference type="EMBL" id="KZE50812.1"/>
    </source>
</evidence>
<accession>A0A165L2F2</accession>
<dbReference type="RefSeq" id="WP_048005272.1">
    <property type="nucleotide sequence ID" value="NZ_LDWH01000004.1"/>
</dbReference>
<name>A0A165L2F2_9BACI</name>